<comment type="caution">
    <text evidence="2">The sequence shown here is derived from an EMBL/GenBank/DDBJ whole genome shotgun (WGS) entry which is preliminary data.</text>
</comment>
<keyword evidence="1" id="KW-0812">Transmembrane</keyword>
<proteinExistence type="predicted"/>
<feature type="transmembrane region" description="Helical" evidence="1">
    <location>
        <begin position="257"/>
        <end position="279"/>
    </location>
</feature>
<keyword evidence="1" id="KW-0472">Membrane</keyword>
<evidence type="ECO:0000256" key="1">
    <source>
        <dbReference type="SAM" id="Phobius"/>
    </source>
</evidence>
<feature type="transmembrane region" description="Helical" evidence="1">
    <location>
        <begin position="285"/>
        <end position="302"/>
    </location>
</feature>
<feature type="transmembrane region" description="Helical" evidence="1">
    <location>
        <begin position="193"/>
        <end position="215"/>
    </location>
</feature>
<feature type="transmembrane region" description="Helical" evidence="1">
    <location>
        <begin position="85"/>
        <end position="107"/>
    </location>
</feature>
<evidence type="ECO:0008006" key="3">
    <source>
        <dbReference type="Google" id="ProtNLM"/>
    </source>
</evidence>
<reference evidence="2" key="1">
    <citation type="submission" date="2017-02" db="EMBL/GenBank/DDBJ databases">
        <title>Delving into the versatile metabolic prowess of the omnipresent phylum Bacteroidetes.</title>
        <authorList>
            <person name="Nobu M.K."/>
            <person name="Mei R."/>
            <person name="Narihiro T."/>
            <person name="Kuroda K."/>
            <person name="Liu W.-T."/>
        </authorList>
    </citation>
    <scope>NUCLEOTIDE SEQUENCE</scope>
    <source>
        <strain evidence="2">ADurb.Bin280</strain>
    </source>
</reference>
<keyword evidence="1" id="KW-1133">Transmembrane helix</keyword>
<organism evidence="2">
    <name type="scientific">candidate division WS2 bacterium ADurb.Bin280</name>
    <dbReference type="NCBI Taxonomy" id="1852829"/>
    <lineage>
        <taxon>Bacteria</taxon>
        <taxon>candidate division WS2</taxon>
    </lineage>
</organism>
<protein>
    <recommendedName>
        <fullName evidence="3">Mannosyltransferase</fullName>
    </recommendedName>
</protein>
<sequence>MKINSCIFLIVSVFLSLFLRVYFLNKSGYLFDINCFLEWGGKINESGFWSLFGGDYYQDNGIDYPPLVPLICSWWFSLVSQPTVLFYKILPTIFELGLIGINSYYILKSNFKFKNLLLFVVIVQPALGLVTSAWGQVDSIMALLILSGFIFWEKNFFLASLLLFLSFLAKPQAVIAIFIYFLSLLFRKNKRDFFVQGGFWLLLFALMILIFHFFGGSNFFDPYTTSVGRYTNLSLNAFNLWWLIFKDGAWSMNDTLGPYKAIGLSLFAVFHVPVLIFAIRRKINLQSLLMLTSYSYLIFFVFPTQIHERYLFPSLALLTIPSAYSNLLFAFYIALSATFFYNCFAVLQSVYPQFDFVSENLLRGDFPVAISFINVLTAIFFAYYLINESFGKNQKK</sequence>
<feature type="transmembrane region" description="Helical" evidence="1">
    <location>
        <begin position="7"/>
        <end position="24"/>
    </location>
</feature>
<feature type="transmembrane region" description="Helical" evidence="1">
    <location>
        <begin position="116"/>
        <end position="137"/>
    </location>
</feature>
<dbReference type="EMBL" id="MWBO01000044">
    <property type="protein sequence ID" value="OQA52138.1"/>
    <property type="molecule type" value="Genomic_DNA"/>
</dbReference>
<dbReference type="Proteomes" id="UP000485367">
    <property type="component" value="Unassembled WGS sequence"/>
</dbReference>
<feature type="transmembrane region" description="Helical" evidence="1">
    <location>
        <begin position="157"/>
        <end position="181"/>
    </location>
</feature>
<accession>A0A1V5SCB0</accession>
<feature type="transmembrane region" description="Helical" evidence="1">
    <location>
        <begin position="367"/>
        <end position="386"/>
    </location>
</feature>
<gene>
    <name evidence="2" type="ORF">BWY43_00624</name>
</gene>
<evidence type="ECO:0000313" key="2">
    <source>
        <dbReference type="EMBL" id="OQA52138.1"/>
    </source>
</evidence>
<dbReference type="AlphaFoldDB" id="A0A1V5SCB0"/>
<name>A0A1V5SCB0_9BACT</name>
<feature type="transmembrane region" description="Helical" evidence="1">
    <location>
        <begin position="323"/>
        <end position="347"/>
    </location>
</feature>